<evidence type="ECO:0000313" key="1">
    <source>
        <dbReference type="Proteomes" id="UP000095287"/>
    </source>
</evidence>
<protein>
    <submittedName>
        <fullName evidence="2">FBA_2 domain-containing protein</fullName>
    </submittedName>
</protein>
<dbReference type="Proteomes" id="UP000095287">
    <property type="component" value="Unplaced"/>
</dbReference>
<reference evidence="2" key="1">
    <citation type="submission" date="2016-11" db="UniProtKB">
        <authorList>
            <consortium name="WormBaseParasite"/>
        </authorList>
    </citation>
    <scope>IDENTIFICATION</scope>
</reference>
<name>A0A1I7YEP8_9BILA</name>
<sequence>MDDVPFAFCESVCEILYKSEIWAAKHLSGHYGQLACIRFQESVFYYADVKGGVEQKRYIKFDFTGERIDAPEKIDVVSKKQVRSVLIHFSDGKKESVSKGVEIVRRFPYASFSIEGLSWFINENSIDFLCSIKRLDYVDIMKKLDDNALRAFGKLVSGQKLSRLSMFSGACDMEVLKPLLCQDQFKTLEMWNGFEYPWEDWNGTTVGDLLQFWSENSEKLRGKNLVLEMNCSYGAEQLEQFVLRGTAPAAPGDLKKALKVCSKEECDFLKFRHNHFNFIMPSCIYKYEDPCEKGRLYVSFDCSEVYPYKLNFPAGYYGHNDLGLLKSTSLMRILFA</sequence>
<evidence type="ECO:0000313" key="2">
    <source>
        <dbReference type="WBParaSite" id="L893_g15569.t1"/>
    </source>
</evidence>
<dbReference type="AlphaFoldDB" id="A0A1I7YEP8"/>
<accession>A0A1I7YEP8</accession>
<dbReference type="WBParaSite" id="L893_g15569.t1">
    <property type="protein sequence ID" value="L893_g15569.t1"/>
    <property type="gene ID" value="L893_g15569"/>
</dbReference>
<proteinExistence type="predicted"/>
<keyword evidence="1" id="KW-1185">Reference proteome</keyword>
<organism evidence="1 2">
    <name type="scientific">Steinernema glaseri</name>
    <dbReference type="NCBI Taxonomy" id="37863"/>
    <lineage>
        <taxon>Eukaryota</taxon>
        <taxon>Metazoa</taxon>
        <taxon>Ecdysozoa</taxon>
        <taxon>Nematoda</taxon>
        <taxon>Chromadorea</taxon>
        <taxon>Rhabditida</taxon>
        <taxon>Tylenchina</taxon>
        <taxon>Panagrolaimomorpha</taxon>
        <taxon>Strongyloidoidea</taxon>
        <taxon>Steinernematidae</taxon>
        <taxon>Steinernema</taxon>
    </lineage>
</organism>